<protein>
    <recommendedName>
        <fullName evidence="8">Zn(2)-C6 fungal-type domain-containing protein</fullName>
    </recommendedName>
</protein>
<dbReference type="HOGENOM" id="CLU_019691_1_0_1"/>
<evidence type="ECO:0000256" key="7">
    <source>
        <dbReference type="SAM" id="MobiDB-lite"/>
    </source>
</evidence>
<keyword evidence="3" id="KW-0805">Transcription regulation</keyword>
<name>A0A0A1TSB2_9HYPO</name>
<dbReference type="CDD" id="cd00067">
    <property type="entry name" value="GAL4"/>
    <property type="match status" value="1"/>
</dbReference>
<evidence type="ECO:0000256" key="1">
    <source>
        <dbReference type="ARBA" id="ARBA00022723"/>
    </source>
</evidence>
<dbReference type="AlphaFoldDB" id="A0A0A1TSB2"/>
<feature type="compositionally biased region" description="Basic residues" evidence="7">
    <location>
        <begin position="53"/>
        <end position="67"/>
    </location>
</feature>
<dbReference type="SUPFAM" id="SSF57701">
    <property type="entry name" value="Zn2/Cys6 DNA-binding domain"/>
    <property type="match status" value="1"/>
</dbReference>
<dbReference type="GO" id="GO:0009410">
    <property type="term" value="P:response to xenobiotic stimulus"/>
    <property type="evidence" value="ECO:0007669"/>
    <property type="project" value="TreeGrafter"/>
</dbReference>
<keyword evidence="1" id="KW-0479">Metal-binding</keyword>
<dbReference type="GO" id="GO:0006351">
    <property type="term" value="P:DNA-templated transcription"/>
    <property type="evidence" value="ECO:0007669"/>
    <property type="project" value="InterPro"/>
</dbReference>
<proteinExistence type="predicted"/>
<dbReference type="GO" id="GO:0000981">
    <property type="term" value="F:DNA-binding transcription factor activity, RNA polymerase II-specific"/>
    <property type="evidence" value="ECO:0007669"/>
    <property type="project" value="InterPro"/>
</dbReference>
<evidence type="ECO:0000256" key="2">
    <source>
        <dbReference type="ARBA" id="ARBA00022833"/>
    </source>
</evidence>
<evidence type="ECO:0000313" key="10">
    <source>
        <dbReference type="Proteomes" id="UP000039046"/>
    </source>
</evidence>
<dbReference type="EMBL" id="CDHN01000008">
    <property type="protein sequence ID" value="CEJ95165.1"/>
    <property type="molecule type" value="Genomic_DNA"/>
</dbReference>
<dbReference type="Pfam" id="PF00172">
    <property type="entry name" value="Zn_clus"/>
    <property type="match status" value="1"/>
</dbReference>
<keyword evidence="4" id="KW-0238">DNA-binding</keyword>
<sequence length="551" mass="61081">MSPPPIPVQGRKRSRQACQTCRDLKRRCDGADPCGTCVRFEYECRYKIMKPRKEARRSPSRQVHHPTHASPDDAALPHPGDLQTRSLEANSSTTFFRDLSKRLDPKRNPRKNTFAWNAFLGSRQAKYGGVALPITDILSQAQMQLVTAAYLEKLDPTYGFIDHAELSRSIEARWSVGVVGPLQDAILCGVAALGCLFSQVEPSQVESNLVESARVLLDRVVLEIPSATAITAMLLRVVYLRLAGTHYPAWMASCAVMHMIDAAGLHFEDSSESHLSGLRHDIDIEQRRRIVCVAQHLNIWMCFDMGLTRVALPNLPMTMPAVREGDCTRELMELLPFTTELDPARNPSVTDLEHALFTVLDGVHTLPSSILCQCNLALCLCRRLRFMEVPLVEPVLQQVLVITSKGIQAARDIMVAGAPWHHMAYVPFQIVCVLLAIDTVSSISQLRDAMQCLKDISQVYNTTATQEALKTARSLVLLHQRGKEVFASALSDILKACPADGGDEVLTQPTVPQHVLDGLGNLEQDLGSSWSFDIDQFLGSDFFWNAGVNGY</sequence>
<feature type="region of interest" description="Disordered" evidence="7">
    <location>
        <begin position="53"/>
        <end position="87"/>
    </location>
</feature>
<organism evidence="9 10">
    <name type="scientific">[Torrubiella] hemipterigena</name>
    <dbReference type="NCBI Taxonomy" id="1531966"/>
    <lineage>
        <taxon>Eukaryota</taxon>
        <taxon>Fungi</taxon>
        <taxon>Dikarya</taxon>
        <taxon>Ascomycota</taxon>
        <taxon>Pezizomycotina</taxon>
        <taxon>Sordariomycetes</taxon>
        <taxon>Hypocreomycetidae</taxon>
        <taxon>Hypocreales</taxon>
        <taxon>Clavicipitaceae</taxon>
        <taxon>Clavicipitaceae incertae sedis</taxon>
        <taxon>'Torrubiella' clade</taxon>
    </lineage>
</organism>
<keyword evidence="2" id="KW-0862">Zinc</keyword>
<keyword evidence="6" id="KW-0539">Nucleus</keyword>
<dbReference type="PROSITE" id="PS00463">
    <property type="entry name" value="ZN2_CY6_FUNGAL_1"/>
    <property type="match status" value="1"/>
</dbReference>
<evidence type="ECO:0000256" key="6">
    <source>
        <dbReference type="ARBA" id="ARBA00023242"/>
    </source>
</evidence>
<dbReference type="Gene3D" id="4.10.240.10">
    <property type="entry name" value="Zn(2)-C6 fungal-type DNA-binding domain"/>
    <property type="match status" value="1"/>
</dbReference>
<keyword evidence="5" id="KW-0804">Transcription</keyword>
<dbReference type="InterPro" id="IPR001138">
    <property type="entry name" value="Zn2Cys6_DnaBD"/>
</dbReference>
<dbReference type="InterPro" id="IPR007219">
    <property type="entry name" value="XnlR_reg_dom"/>
</dbReference>
<feature type="domain" description="Zn(2)-C6 fungal-type" evidence="8">
    <location>
        <begin position="17"/>
        <end position="46"/>
    </location>
</feature>
<evidence type="ECO:0000259" key="8">
    <source>
        <dbReference type="PROSITE" id="PS50048"/>
    </source>
</evidence>
<evidence type="ECO:0000256" key="4">
    <source>
        <dbReference type="ARBA" id="ARBA00023125"/>
    </source>
</evidence>
<dbReference type="PANTHER" id="PTHR31779">
    <property type="entry name" value="2-NITROPROPANE DIOXYGENASE FAMILY, PUTATIVE (AFU_ORTHOLOGUE AFUA_2G17430)-RELATED"/>
    <property type="match status" value="1"/>
</dbReference>
<dbReference type="InterPro" id="IPR052478">
    <property type="entry name" value="Metabolite_Synth_Reg"/>
</dbReference>
<dbReference type="PANTHER" id="PTHR31779:SF5">
    <property type="entry name" value="ZN(II)2CYS6 TRANSCRIPTION FACTOR (EUROFUNG)"/>
    <property type="match status" value="1"/>
</dbReference>
<dbReference type="PROSITE" id="PS50048">
    <property type="entry name" value="ZN2_CY6_FUNGAL_2"/>
    <property type="match status" value="1"/>
</dbReference>
<dbReference type="GO" id="GO:0003677">
    <property type="term" value="F:DNA binding"/>
    <property type="evidence" value="ECO:0007669"/>
    <property type="project" value="UniProtKB-KW"/>
</dbReference>
<reference evidence="9 10" key="1">
    <citation type="journal article" date="2015" name="Genome Announc.">
        <title>Draft Genome Sequence and Gene Annotation of the Entomopathogenic Fungus Verticillium hemipterigenum.</title>
        <authorList>
            <person name="Horn F."/>
            <person name="Habel A."/>
            <person name="Scharf D.H."/>
            <person name="Dworschak J."/>
            <person name="Brakhage A.A."/>
            <person name="Guthke R."/>
            <person name="Hertweck C."/>
            <person name="Linde J."/>
        </authorList>
    </citation>
    <scope>NUCLEOTIDE SEQUENCE [LARGE SCALE GENOMIC DNA]</scope>
</reference>
<accession>A0A0A1TSB2</accession>
<dbReference type="GO" id="GO:0008270">
    <property type="term" value="F:zinc ion binding"/>
    <property type="evidence" value="ECO:0007669"/>
    <property type="project" value="InterPro"/>
</dbReference>
<gene>
    <name evidence="9" type="ORF">VHEMI10662</name>
</gene>
<dbReference type="SMART" id="SM00066">
    <property type="entry name" value="GAL4"/>
    <property type="match status" value="1"/>
</dbReference>
<dbReference type="OrthoDB" id="9986881at2759"/>
<dbReference type="Proteomes" id="UP000039046">
    <property type="component" value="Unassembled WGS sequence"/>
</dbReference>
<keyword evidence="10" id="KW-1185">Reference proteome</keyword>
<dbReference type="InterPro" id="IPR036864">
    <property type="entry name" value="Zn2-C6_fun-type_DNA-bd_sf"/>
</dbReference>
<dbReference type="CDD" id="cd12148">
    <property type="entry name" value="fungal_TF_MHR"/>
    <property type="match status" value="1"/>
</dbReference>
<dbReference type="Pfam" id="PF04082">
    <property type="entry name" value="Fungal_trans"/>
    <property type="match status" value="1"/>
</dbReference>
<evidence type="ECO:0000256" key="5">
    <source>
        <dbReference type="ARBA" id="ARBA00023163"/>
    </source>
</evidence>
<evidence type="ECO:0000313" key="9">
    <source>
        <dbReference type="EMBL" id="CEJ95165.1"/>
    </source>
</evidence>
<evidence type="ECO:0000256" key="3">
    <source>
        <dbReference type="ARBA" id="ARBA00023015"/>
    </source>
</evidence>